<dbReference type="SFLD" id="SFLDG00358">
    <property type="entry name" value="Main_(cytGST)"/>
    <property type="match status" value="1"/>
</dbReference>
<comment type="similarity">
    <text evidence="1 2">Belongs to the GST superfamily.</text>
</comment>
<dbReference type="Proteomes" id="UP000443090">
    <property type="component" value="Unassembled WGS sequence"/>
</dbReference>
<evidence type="ECO:0000256" key="1">
    <source>
        <dbReference type="ARBA" id="ARBA00007409"/>
    </source>
</evidence>
<dbReference type="EMBL" id="QGMI01000001">
    <property type="protein sequence ID" value="TVY50089.1"/>
    <property type="molecule type" value="Genomic_DNA"/>
</dbReference>
<evidence type="ECO:0000313" key="6">
    <source>
        <dbReference type="Proteomes" id="UP000443090"/>
    </source>
</evidence>
<dbReference type="Pfam" id="PF02798">
    <property type="entry name" value="GST_N"/>
    <property type="match status" value="1"/>
</dbReference>
<accession>A0A8H8SAP9</accession>
<dbReference type="Gene3D" id="1.20.1050.10">
    <property type="match status" value="1"/>
</dbReference>
<proteinExistence type="inferred from homology"/>
<reference evidence="5 6" key="1">
    <citation type="submission" date="2018-05" db="EMBL/GenBank/DDBJ databases">
        <title>Genome sequencing and assembly of the regulated plant pathogen Lachnellula willkommii and related sister species for the development of diagnostic species identification markers.</title>
        <authorList>
            <person name="Giroux E."/>
            <person name="Bilodeau G."/>
        </authorList>
    </citation>
    <scope>NUCLEOTIDE SEQUENCE [LARGE SCALE GENOMIC DNA]</scope>
    <source>
        <strain evidence="5 6">CBS 160.35</strain>
    </source>
</reference>
<dbReference type="CDD" id="cd03048">
    <property type="entry name" value="GST_N_Ure2p_like"/>
    <property type="match status" value="1"/>
</dbReference>
<protein>
    <submittedName>
        <fullName evidence="5">Disulfide-bond oxidoreductase</fullName>
    </submittedName>
</protein>
<dbReference type="InterPro" id="IPR004045">
    <property type="entry name" value="Glutathione_S-Trfase_N"/>
</dbReference>
<dbReference type="PROSITE" id="PS50404">
    <property type="entry name" value="GST_NTER"/>
    <property type="match status" value="1"/>
</dbReference>
<dbReference type="PANTHER" id="PTHR44051">
    <property type="entry name" value="GLUTATHIONE S-TRANSFERASE-RELATED"/>
    <property type="match status" value="1"/>
</dbReference>
<dbReference type="PANTHER" id="PTHR44051:SF6">
    <property type="entry name" value="GLUTATHIONE S-TRANSFERASE II"/>
    <property type="match status" value="1"/>
</dbReference>
<feature type="domain" description="GST C-terminal" evidence="4">
    <location>
        <begin position="131"/>
        <end position="268"/>
    </location>
</feature>
<dbReference type="PROSITE" id="PS50405">
    <property type="entry name" value="GST_CTER"/>
    <property type="match status" value="1"/>
</dbReference>
<dbReference type="InterPro" id="IPR040079">
    <property type="entry name" value="Glutathione_S-Trfase"/>
</dbReference>
<comment type="caution">
    <text evidence="5">The sequence shown here is derived from an EMBL/GenBank/DDBJ whole genome shotgun (WGS) entry which is preliminary data.</text>
</comment>
<organism evidence="5 6">
    <name type="scientific">Lachnellula occidentalis</name>
    <dbReference type="NCBI Taxonomy" id="215460"/>
    <lineage>
        <taxon>Eukaryota</taxon>
        <taxon>Fungi</taxon>
        <taxon>Dikarya</taxon>
        <taxon>Ascomycota</taxon>
        <taxon>Pezizomycotina</taxon>
        <taxon>Leotiomycetes</taxon>
        <taxon>Helotiales</taxon>
        <taxon>Lachnaceae</taxon>
        <taxon>Lachnellula</taxon>
    </lineage>
</organism>
<sequence length="295" mass="33517">MFKSPLNRLSQTSAHFIKATTTSRSMSSARPTGLIAKSGIELLTFGTPNGHKASILLEELKEAYGKDYTFQSINIMENIQKEPWFTKICPNGRIPAIVDHDRNDFPVFEGAAILAYLTRHYDPDHKFTFAGEDDQSRSEQWIAWQHGGLGPMQGQANHFYRIIKDRIPYPTQRYVGESERLYGVLDIQLKDRDYIVGPGRGKYSIADIASFAWVNVSYFAGIDLDQFPNVHRWWKAISERPAVKKGIEIPSKSQIVNEAIPERLKTDPEFKAKDDEVKKAGAEAKKQFNYKFSAP</sequence>
<dbReference type="SFLD" id="SFLDS00019">
    <property type="entry name" value="Glutathione_Transferase_(cytos"/>
    <property type="match status" value="1"/>
</dbReference>
<dbReference type="InterPro" id="IPR036282">
    <property type="entry name" value="Glutathione-S-Trfase_C_sf"/>
</dbReference>
<evidence type="ECO:0000313" key="5">
    <source>
        <dbReference type="EMBL" id="TVY50089.1"/>
    </source>
</evidence>
<evidence type="ECO:0000259" key="4">
    <source>
        <dbReference type="PROSITE" id="PS50405"/>
    </source>
</evidence>
<dbReference type="SUPFAM" id="SSF52833">
    <property type="entry name" value="Thioredoxin-like"/>
    <property type="match status" value="1"/>
</dbReference>
<gene>
    <name evidence="5" type="primary">yfcG</name>
    <name evidence="5" type="ORF">LOCC1_G000008</name>
</gene>
<dbReference type="OrthoDB" id="422574at2759"/>
<dbReference type="Gene3D" id="3.40.30.10">
    <property type="entry name" value="Glutaredoxin"/>
    <property type="match status" value="1"/>
</dbReference>
<keyword evidence="6" id="KW-1185">Reference proteome</keyword>
<dbReference type="SFLD" id="SFLDG01151">
    <property type="entry name" value="Main.2:_Nu-like"/>
    <property type="match status" value="1"/>
</dbReference>
<name>A0A8H8SAP9_9HELO</name>
<feature type="domain" description="GST N-terminal" evidence="3">
    <location>
        <begin position="41"/>
        <end position="125"/>
    </location>
</feature>
<dbReference type="InterPro" id="IPR010987">
    <property type="entry name" value="Glutathione-S-Trfase_C-like"/>
</dbReference>
<dbReference type="SUPFAM" id="SSF47616">
    <property type="entry name" value="GST C-terminal domain-like"/>
    <property type="match status" value="1"/>
</dbReference>
<evidence type="ECO:0000256" key="2">
    <source>
        <dbReference type="RuleBase" id="RU003494"/>
    </source>
</evidence>
<dbReference type="InterPro" id="IPR036249">
    <property type="entry name" value="Thioredoxin-like_sf"/>
</dbReference>
<evidence type="ECO:0000259" key="3">
    <source>
        <dbReference type="PROSITE" id="PS50404"/>
    </source>
</evidence>
<dbReference type="InterPro" id="IPR004046">
    <property type="entry name" value="GST_C"/>
</dbReference>
<dbReference type="AlphaFoldDB" id="A0A8H8SAP9"/>
<dbReference type="Pfam" id="PF00043">
    <property type="entry name" value="GST_C"/>
    <property type="match status" value="1"/>
</dbReference>